<dbReference type="PANTHER" id="PTHR35010:SF2">
    <property type="entry name" value="BLL4672 PROTEIN"/>
    <property type="match status" value="1"/>
</dbReference>
<dbReference type="AlphaFoldDB" id="A0A8J3V1A4"/>
<evidence type="ECO:0000259" key="1">
    <source>
        <dbReference type="Pfam" id="PF17765"/>
    </source>
</evidence>
<dbReference type="Pfam" id="PF17765">
    <property type="entry name" value="MLTR_LBD"/>
    <property type="match status" value="1"/>
</dbReference>
<evidence type="ECO:0000313" key="3">
    <source>
        <dbReference type="Proteomes" id="UP000644610"/>
    </source>
</evidence>
<protein>
    <submittedName>
        <fullName evidence="2">Transcriptional regulator</fullName>
    </submittedName>
</protein>
<dbReference type="InterPro" id="IPR010982">
    <property type="entry name" value="Lambda_DNA-bd_dom_sf"/>
</dbReference>
<proteinExistence type="predicted"/>
<comment type="caution">
    <text evidence="2">The sequence shown here is derived from an EMBL/GenBank/DDBJ whole genome shotgun (WGS) entry which is preliminary data.</text>
</comment>
<dbReference type="Gene3D" id="3.30.450.180">
    <property type="match status" value="1"/>
</dbReference>
<reference evidence="2" key="1">
    <citation type="submission" date="2021-01" db="EMBL/GenBank/DDBJ databases">
        <title>Whole genome shotgun sequence of Planotetraspora silvatica NBRC 100141.</title>
        <authorList>
            <person name="Komaki H."/>
            <person name="Tamura T."/>
        </authorList>
    </citation>
    <scope>NUCLEOTIDE SEQUENCE</scope>
    <source>
        <strain evidence="2">NBRC 100141</strain>
    </source>
</reference>
<dbReference type="Pfam" id="PF13560">
    <property type="entry name" value="HTH_31"/>
    <property type="match status" value="1"/>
</dbReference>
<evidence type="ECO:0000313" key="2">
    <source>
        <dbReference type="EMBL" id="GII48135.1"/>
    </source>
</evidence>
<dbReference type="PANTHER" id="PTHR35010">
    <property type="entry name" value="BLL4672 PROTEIN-RELATED"/>
    <property type="match status" value="1"/>
</dbReference>
<sequence>MLAGLSTDYYTRLEQGREHNPSAQVLAGLAQAFQLGPDATDHLYRLAQPRARRQRGASPADQVNDQVDLRVLRFIEKLDDASVFVVNHRLDILAKNRVAAALLAGFEHTDNLIRLTFLNPAAREFWMDWEQEAAINVAHLRAVAGADHDDPNVRELVDELSRESEDFRRLWARHDVRLRGQGFVRVRRGEVGEITLWNETVRLESAPGLYIFVGEAEPGSPSGDTLAKLRALSASN</sequence>
<dbReference type="Gene3D" id="1.10.260.40">
    <property type="entry name" value="lambda repressor-like DNA-binding domains"/>
    <property type="match status" value="1"/>
</dbReference>
<dbReference type="EMBL" id="BOOQ01000030">
    <property type="protein sequence ID" value="GII48135.1"/>
    <property type="molecule type" value="Genomic_DNA"/>
</dbReference>
<dbReference type="InterPro" id="IPR041413">
    <property type="entry name" value="MLTR_LBD"/>
</dbReference>
<feature type="domain" description="MmyB-like transcription regulator ligand binding" evidence="1">
    <location>
        <begin position="70"/>
        <end position="229"/>
    </location>
</feature>
<keyword evidence="3" id="KW-1185">Reference proteome</keyword>
<dbReference type="GO" id="GO:0003677">
    <property type="term" value="F:DNA binding"/>
    <property type="evidence" value="ECO:0007669"/>
    <property type="project" value="InterPro"/>
</dbReference>
<dbReference type="Proteomes" id="UP000644610">
    <property type="component" value="Unassembled WGS sequence"/>
</dbReference>
<accession>A0A8J3V1A4</accession>
<organism evidence="2 3">
    <name type="scientific">Planotetraspora silvatica</name>
    <dbReference type="NCBI Taxonomy" id="234614"/>
    <lineage>
        <taxon>Bacteria</taxon>
        <taxon>Bacillati</taxon>
        <taxon>Actinomycetota</taxon>
        <taxon>Actinomycetes</taxon>
        <taxon>Streptosporangiales</taxon>
        <taxon>Streptosporangiaceae</taxon>
        <taxon>Planotetraspora</taxon>
    </lineage>
</organism>
<gene>
    <name evidence="2" type="ORF">Psi02_45590</name>
</gene>
<name>A0A8J3V1A4_9ACTN</name>